<feature type="domain" description="HTH tetR-type" evidence="5">
    <location>
        <begin position="17"/>
        <end position="76"/>
    </location>
</feature>
<evidence type="ECO:0000256" key="3">
    <source>
        <dbReference type="ARBA" id="ARBA00023163"/>
    </source>
</evidence>
<reference evidence="6 7" key="1">
    <citation type="submission" date="2018-01" db="EMBL/GenBank/DDBJ databases">
        <title>Whole genome sequencing of Histamine producing bacteria.</title>
        <authorList>
            <person name="Butler K."/>
        </authorList>
    </citation>
    <scope>NUCLEOTIDE SEQUENCE [LARGE SCALE GENOMIC DNA]</scope>
    <source>
        <strain evidence="6 7">DSM 24669</strain>
    </source>
</reference>
<organism evidence="6 7">
    <name type="scientific">Photobacterium swingsii</name>
    <dbReference type="NCBI Taxonomy" id="680026"/>
    <lineage>
        <taxon>Bacteria</taxon>
        <taxon>Pseudomonadati</taxon>
        <taxon>Pseudomonadota</taxon>
        <taxon>Gammaproteobacteria</taxon>
        <taxon>Vibrionales</taxon>
        <taxon>Vibrionaceae</taxon>
        <taxon>Photobacterium</taxon>
    </lineage>
</organism>
<dbReference type="PANTHER" id="PTHR30055:SF151">
    <property type="entry name" value="TRANSCRIPTIONAL REGULATORY PROTEIN"/>
    <property type="match status" value="1"/>
</dbReference>
<evidence type="ECO:0000313" key="7">
    <source>
        <dbReference type="Proteomes" id="UP000240481"/>
    </source>
</evidence>
<gene>
    <name evidence="6" type="ORF">C9I94_11195</name>
</gene>
<dbReference type="PROSITE" id="PS50977">
    <property type="entry name" value="HTH_TETR_2"/>
    <property type="match status" value="1"/>
</dbReference>
<dbReference type="InterPro" id="IPR001647">
    <property type="entry name" value="HTH_TetR"/>
</dbReference>
<dbReference type="RefSeq" id="WP_048900939.1">
    <property type="nucleotide sequence ID" value="NZ_AP024853.1"/>
</dbReference>
<dbReference type="STRING" id="680026.AB733_23265"/>
<dbReference type="OrthoDB" id="329481at2"/>
<evidence type="ECO:0000313" key="6">
    <source>
        <dbReference type="EMBL" id="PSW24588.1"/>
    </source>
</evidence>
<dbReference type="PRINTS" id="PR00455">
    <property type="entry name" value="HTHTETR"/>
</dbReference>
<keyword evidence="1" id="KW-0805">Transcription regulation</keyword>
<evidence type="ECO:0000256" key="2">
    <source>
        <dbReference type="ARBA" id="ARBA00023125"/>
    </source>
</evidence>
<proteinExistence type="predicted"/>
<dbReference type="PANTHER" id="PTHR30055">
    <property type="entry name" value="HTH-TYPE TRANSCRIPTIONAL REGULATOR RUTR"/>
    <property type="match status" value="1"/>
</dbReference>
<keyword evidence="2 4" id="KW-0238">DNA-binding</keyword>
<dbReference type="GO" id="GO:0003700">
    <property type="term" value="F:DNA-binding transcription factor activity"/>
    <property type="evidence" value="ECO:0007669"/>
    <property type="project" value="TreeGrafter"/>
</dbReference>
<dbReference type="SUPFAM" id="SSF46689">
    <property type="entry name" value="Homeodomain-like"/>
    <property type="match status" value="1"/>
</dbReference>
<sequence length="189" mass="20582">MSVNDKKRGRPSGKGSQLSQAVIIAQAKSLMQAEGKTPSIRKLASALNVDAMAIYHYFKNKDALLEAITVSLISDVYEPVGHQDWQSELEQLCHSYLALLGQYPGLLETLLTMKSAGPAQVFIERFDLVVAPLGLQETTRTDALSLLVDYLHGFALAMKCSDGALTIDMCQGALTLYCRGMSSERAVNI</sequence>
<dbReference type="Proteomes" id="UP000240481">
    <property type="component" value="Unassembled WGS sequence"/>
</dbReference>
<evidence type="ECO:0000256" key="4">
    <source>
        <dbReference type="PROSITE-ProRule" id="PRU00335"/>
    </source>
</evidence>
<feature type="DNA-binding region" description="H-T-H motif" evidence="4">
    <location>
        <begin position="39"/>
        <end position="58"/>
    </location>
</feature>
<dbReference type="InterPro" id="IPR050109">
    <property type="entry name" value="HTH-type_TetR-like_transc_reg"/>
</dbReference>
<keyword evidence="7" id="KW-1185">Reference proteome</keyword>
<evidence type="ECO:0000256" key="1">
    <source>
        <dbReference type="ARBA" id="ARBA00023015"/>
    </source>
</evidence>
<dbReference type="InterPro" id="IPR009057">
    <property type="entry name" value="Homeodomain-like_sf"/>
</dbReference>
<keyword evidence="3" id="KW-0804">Transcription</keyword>
<dbReference type="GO" id="GO:0000976">
    <property type="term" value="F:transcription cis-regulatory region binding"/>
    <property type="evidence" value="ECO:0007669"/>
    <property type="project" value="TreeGrafter"/>
</dbReference>
<dbReference type="InterPro" id="IPR004111">
    <property type="entry name" value="Repressor_TetR_C"/>
</dbReference>
<dbReference type="GO" id="GO:0045892">
    <property type="term" value="P:negative regulation of DNA-templated transcription"/>
    <property type="evidence" value="ECO:0007669"/>
    <property type="project" value="InterPro"/>
</dbReference>
<dbReference type="SUPFAM" id="SSF48498">
    <property type="entry name" value="Tetracyclin repressor-like, C-terminal domain"/>
    <property type="match status" value="1"/>
</dbReference>
<comment type="caution">
    <text evidence="6">The sequence shown here is derived from an EMBL/GenBank/DDBJ whole genome shotgun (WGS) entry which is preliminary data.</text>
</comment>
<protein>
    <submittedName>
        <fullName evidence="6">TetR/AcrR family transcriptional regulator</fullName>
    </submittedName>
</protein>
<dbReference type="Gene3D" id="1.10.357.10">
    <property type="entry name" value="Tetracycline Repressor, domain 2"/>
    <property type="match status" value="1"/>
</dbReference>
<dbReference type="Pfam" id="PF00440">
    <property type="entry name" value="TetR_N"/>
    <property type="match status" value="1"/>
</dbReference>
<name>A0A0J8XT32_9GAMM</name>
<dbReference type="InterPro" id="IPR036271">
    <property type="entry name" value="Tet_transcr_reg_TetR-rel_C_sf"/>
</dbReference>
<dbReference type="AlphaFoldDB" id="A0A0J8XT32"/>
<accession>A0A0J8XT32</accession>
<dbReference type="EMBL" id="PYLZ01000005">
    <property type="protein sequence ID" value="PSW24588.1"/>
    <property type="molecule type" value="Genomic_DNA"/>
</dbReference>
<evidence type="ECO:0000259" key="5">
    <source>
        <dbReference type="PROSITE" id="PS50977"/>
    </source>
</evidence>
<dbReference type="Pfam" id="PF02909">
    <property type="entry name" value="TetR_C_1"/>
    <property type="match status" value="1"/>
</dbReference>